<evidence type="ECO:0000313" key="12">
    <source>
        <dbReference type="EMBL" id="KXN98974.1"/>
    </source>
</evidence>
<keyword evidence="5" id="KW-0133">Cell shape</keyword>
<dbReference type="Pfam" id="PF08245">
    <property type="entry name" value="Mur_ligase_M"/>
    <property type="match status" value="1"/>
</dbReference>
<dbReference type="Gene3D" id="3.90.190.20">
    <property type="entry name" value="Mur ligase, C-terminal domain"/>
    <property type="match status" value="1"/>
</dbReference>
<keyword evidence="13" id="KW-1185">Reference proteome</keyword>
<keyword evidence="7" id="KW-0131">Cell cycle</keyword>
<dbReference type="SUPFAM" id="SSF53244">
    <property type="entry name" value="MurD-like peptide ligases, peptide-binding domain"/>
    <property type="match status" value="1"/>
</dbReference>
<evidence type="ECO:0000256" key="1">
    <source>
        <dbReference type="ARBA" id="ARBA00022598"/>
    </source>
</evidence>
<evidence type="ECO:0000256" key="7">
    <source>
        <dbReference type="ARBA" id="ARBA00023306"/>
    </source>
</evidence>
<evidence type="ECO:0000256" key="3">
    <source>
        <dbReference type="ARBA" id="ARBA00022741"/>
    </source>
</evidence>
<dbReference type="SUPFAM" id="SSF51984">
    <property type="entry name" value="MurCD N-terminal domain"/>
    <property type="match status" value="1"/>
</dbReference>
<dbReference type="PANTHER" id="PTHR43445:SF5">
    <property type="entry name" value="UDP-N-ACETYLMURAMATE--L-ALANYL-GAMMA-D-GLUTAMYL-MESO-2,6-DIAMINOHEPTANDIOATE LIGASE"/>
    <property type="match status" value="1"/>
</dbReference>
<gene>
    <name evidence="12" type="ORF">LS48_07770</name>
</gene>
<dbReference type="RefSeq" id="WP_062621691.1">
    <property type="nucleotide sequence ID" value="NZ_JRWG01000004.1"/>
</dbReference>
<dbReference type="GO" id="GO:0051301">
    <property type="term" value="P:cell division"/>
    <property type="evidence" value="ECO:0007669"/>
    <property type="project" value="UniProtKB-KW"/>
</dbReference>
<dbReference type="PANTHER" id="PTHR43445">
    <property type="entry name" value="UDP-N-ACETYLMURAMATE--L-ALANINE LIGASE-RELATED"/>
    <property type="match status" value="1"/>
</dbReference>
<dbReference type="InterPro" id="IPR050061">
    <property type="entry name" value="MurCDEF_pg_biosynth"/>
</dbReference>
<dbReference type="SUPFAM" id="SSF53623">
    <property type="entry name" value="MurD-like peptide ligases, catalytic domain"/>
    <property type="match status" value="1"/>
</dbReference>
<keyword evidence="2" id="KW-0132">Cell division</keyword>
<proteinExistence type="predicted"/>
<name>A0A137RHK3_9FLAO</name>
<reference evidence="12 13" key="2">
    <citation type="journal article" date="2016" name="Int. J. Syst. Evol. Microbiol.">
        <title>Vitellibacter aquimaris sp. nov., a marine bacterium isolated from seawater.</title>
        <authorList>
            <person name="Thevarajoo S."/>
            <person name="Selvaratnam C."/>
            <person name="Goh K.M."/>
            <person name="Hong K.W."/>
            <person name="Chan X.Y."/>
            <person name="Chan K.G."/>
            <person name="Chong C.S."/>
        </authorList>
    </citation>
    <scope>NUCLEOTIDE SEQUENCE [LARGE SCALE GENOMIC DNA]</scope>
    <source>
        <strain evidence="12 13">D-24</strain>
    </source>
</reference>
<dbReference type="Gene3D" id="3.40.1190.10">
    <property type="entry name" value="Mur-like, catalytic domain"/>
    <property type="match status" value="1"/>
</dbReference>
<protein>
    <submittedName>
        <fullName evidence="12">Peptidoglycan synthetase</fullName>
    </submittedName>
</protein>
<dbReference type="OrthoDB" id="9804126at2"/>
<dbReference type="STRING" id="1548749.LS48_07770"/>
<evidence type="ECO:0000259" key="11">
    <source>
        <dbReference type="Pfam" id="PF08245"/>
    </source>
</evidence>
<dbReference type="EMBL" id="JRWG01000004">
    <property type="protein sequence ID" value="KXN98974.1"/>
    <property type="molecule type" value="Genomic_DNA"/>
</dbReference>
<evidence type="ECO:0000256" key="2">
    <source>
        <dbReference type="ARBA" id="ARBA00022618"/>
    </source>
</evidence>
<evidence type="ECO:0000256" key="6">
    <source>
        <dbReference type="ARBA" id="ARBA00022984"/>
    </source>
</evidence>
<dbReference type="InterPro" id="IPR000713">
    <property type="entry name" value="Mur_ligase_N"/>
</dbReference>
<keyword evidence="6" id="KW-0573">Peptidoglycan synthesis</keyword>
<dbReference type="GO" id="GO:0071555">
    <property type="term" value="P:cell wall organization"/>
    <property type="evidence" value="ECO:0007669"/>
    <property type="project" value="UniProtKB-KW"/>
</dbReference>
<keyword evidence="4" id="KW-0067">ATP-binding</keyword>
<dbReference type="GO" id="GO:0008360">
    <property type="term" value="P:regulation of cell shape"/>
    <property type="evidence" value="ECO:0007669"/>
    <property type="project" value="UniProtKB-KW"/>
</dbReference>
<keyword evidence="8" id="KW-0961">Cell wall biogenesis/degradation</keyword>
<dbReference type="Gene3D" id="3.40.50.720">
    <property type="entry name" value="NAD(P)-binding Rossmann-like Domain"/>
    <property type="match status" value="1"/>
</dbReference>
<dbReference type="Pfam" id="PF02875">
    <property type="entry name" value="Mur_ligase_C"/>
    <property type="match status" value="1"/>
</dbReference>
<dbReference type="PATRIC" id="fig|1548749.3.peg.1640"/>
<dbReference type="InterPro" id="IPR013221">
    <property type="entry name" value="Mur_ligase_cen"/>
</dbReference>
<comment type="caution">
    <text evidence="12">The sequence shown here is derived from an EMBL/GenBank/DDBJ whole genome shotgun (WGS) entry which is preliminary data.</text>
</comment>
<evidence type="ECO:0000256" key="8">
    <source>
        <dbReference type="ARBA" id="ARBA00023316"/>
    </source>
</evidence>
<reference evidence="13" key="1">
    <citation type="submission" date="2014-10" db="EMBL/GenBank/DDBJ databases">
        <title>Genome sequencing of Vitellibacter sp. D-24.</title>
        <authorList>
            <person name="Thevarajoo S."/>
            <person name="Selvaratnam C."/>
            <person name="Goh K.M."/>
            <person name="Chong C.S."/>
        </authorList>
    </citation>
    <scope>NUCLEOTIDE SEQUENCE [LARGE SCALE GENOMIC DNA]</scope>
    <source>
        <strain evidence="13">D-24</strain>
    </source>
</reference>
<feature type="domain" description="Mur ligase N-terminal catalytic" evidence="9">
    <location>
        <begin position="2"/>
        <end position="102"/>
    </location>
</feature>
<dbReference type="InterPro" id="IPR004101">
    <property type="entry name" value="Mur_ligase_C"/>
</dbReference>
<evidence type="ECO:0000256" key="5">
    <source>
        <dbReference type="ARBA" id="ARBA00022960"/>
    </source>
</evidence>
<dbReference type="GO" id="GO:0016881">
    <property type="term" value="F:acid-amino acid ligase activity"/>
    <property type="evidence" value="ECO:0007669"/>
    <property type="project" value="InterPro"/>
</dbReference>
<dbReference type="InterPro" id="IPR036615">
    <property type="entry name" value="Mur_ligase_C_dom_sf"/>
</dbReference>
<dbReference type="AlphaFoldDB" id="A0A137RHK3"/>
<evidence type="ECO:0000256" key="4">
    <source>
        <dbReference type="ARBA" id="ARBA00022840"/>
    </source>
</evidence>
<keyword evidence="1" id="KW-0436">Ligase</keyword>
<dbReference type="InterPro" id="IPR036565">
    <property type="entry name" value="Mur-like_cat_sf"/>
</dbReference>
<evidence type="ECO:0000313" key="13">
    <source>
        <dbReference type="Proteomes" id="UP000070138"/>
    </source>
</evidence>
<feature type="domain" description="Mur ligase C-terminal" evidence="10">
    <location>
        <begin position="307"/>
        <end position="419"/>
    </location>
</feature>
<dbReference type="Proteomes" id="UP000070138">
    <property type="component" value="Unassembled WGS sequence"/>
</dbReference>
<evidence type="ECO:0000259" key="9">
    <source>
        <dbReference type="Pfam" id="PF01225"/>
    </source>
</evidence>
<feature type="domain" description="Mur ligase central" evidence="11">
    <location>
        <begin position="108"/>
        <end position="279"/>
    </location>
</feature>
<keyword evidence="3" id="KW-0547">Nucleotide-binding</keyword>
<organism evidence="12 13">
    <name type="scientific">Aequorivita aquimaris</name>
    <dbReference type="NCBI Taxonomy" id="1548749"/>
    <lineage>
        <taxon>Bacteria</taxon>
        <taxon>Pseudomonadati</taxon>
        <taxon>Bacteroidota</taxon>
        <taxon>Flavobacteriia</taxon>
        <taxon>Flavobacteriales</taxon>
        <taxon>Flavobacteriaceae</taxon>
        <taxon>Aequorivita</taxon>
    </lineage>
</organism>
<dbReference type="Pfam" id="PF01225">
    <property type="entry name" value="Mur_ligase"/>
    <property type="match status" value="1"/>
</dbReference>
<evidence type="ECO:0000259" key="10">
    <source>
        <dbReference type="Pfam" id="PF02875"/>
    </source>
</evidence>
<dbReference type="GO" id="GO:0005524">
    <property type="term" value="F:ATP binding"/>
    <property type="evidence" value="ECO:0007669"/>
    <property type="project" value="UniProtKB-KW"/>
</dbReference>
<accession>A0A137RHK3</accession>
<sequence>MRIHFIAIGGSAMHNLALALHQKGDTVTGSDDEVFEPSKSRLKNKGLLPEKEGWFPEKLSSEIDAVILGMHAKADNPELLRAKELGLKIYSYPEFLYEQSKNKTRVVIGGSHGKTTITSMILHVMNYHGKDVDYMVGAQLEGFDTMVKITDDNDFMVIEGDEYLSSPIDRRPKFHLYKPNIALLSGIAWDHINVFPTYENYVEQFEIFLKEITNGGAIIYNEEDAEVKRVVEAATNPIKKYPYQTPEYSVENGTTVLETPEGPMPVEIFGKHNLNNLEGARWICQLMGVDAEDFYEAIATFKGASKRLEKIAETKTAVAYKDYAHSPSKVKATTQAVKNQYPDRKLIACLELHTYSSLNPEFLKEYKGTLDAADSAVVFYSPHAVMIKQLEEIKGEQIDEAFDRQDLVVFTNPADFKTYLFSQEYDDTCLLLMSSGNYGGLDFEEVKGYVEKT</sequence>
<dbReference type="GO" id="GO:0009252">
    <property type="term" value="P:peptidoglycan biosynthetic process"/>
    <property type="evidence" value="ECO:0007669"/>
    <property type="project" value="UniProtKB-KW"/>
</dbReference>